<protein>
    <recommendedName>
        <fullName evidence="3">COG4 transport protein middle alpha-helical bundle domain-containing protein</fullName>
    </recommendedName>
</protein>
<evidence type="ECO:0000313" key="4">
    <source>
        <dbReference type="EMBL" id="PVZ98665.1"/>
    </source>
</evidence>
<feature type="region of interest" description="Disordered" evidence="2">
    <location>
        <begin position="658"/>
        <end position="683"/>
    </location>
</feature>
<dbReference type="InterPro" id="IPR013167">
    <property type="entry name" value="COG4_M"/>
</dbReference>
<dbReference type="AlphaFoldDB" id="A0A2U1J0T2"/>
<feature type="compositionally biased region" description="Polar residues" evidence="2">
    <location>
        <begin position="952"/>
        <end position="963"/>
    </location>
</feature>
<name>A0A2U1J0T2_SMIAN</name>
<evidence type="ECO:0000256" key="2">
    <source>
        <dbReference type="SAM" id="MobiDB-lite"/>
    </source>
</evidence>
<sequence>MSITLEDLQLPEVQISNNVATINHSRQNESQKELEQLLSLTDLDKIEDALEWLASEETKVEKHLGEILDTKTDIENGFDDLFNLLPLIEEAQDEIQPLNSGISYMYNSIRDLHAEIKLLNEEKLKIENTEKLVKEGQDLLNSIKELELAISDKDILSSSAIVHKCLRIIDSFKDLPDKESTKNHSNSKENEIGDIKLLKLKILEQVGVSYNNQDISDVLEEQRVRVLNLVNTSFEDAVHNNDNKTIGICFKQYPLLREENLGLDKYTKLLCEKVSENYKQLKVKSGIEGAFMLRLANLFDSMAYLIDSNFNIVNRYYGPGRMTRVIQRFQLELDKRVVRILEAFEDERQIARLQLEAINTNKIGLDGLSALSRKLQADNLNSSIGGQGMSWKGVRTPQSSALKPQNRPSESHSDSESQAIDLKIVSKAVNELAMMANRSETFLRYLQQQGELNTTGINKIDSEIKNIFLSAETIVNEQSRNGILVKDVYSGIKDNNNTLRVDQKSGLLVGTQLEQLLGWMQKVYLEFEKYSTSRAFNKALMLDDVEKLEGWGIPISGDNDSAKNKGSSGGFLSQFSSSSFTKGSSQEPKISLTSSCTGDVFYVIQIALYRAISIQKADVFSSLVSIVAEMLKSSYVGLLEREIQLGWVYPQPGSVTNKNYLSQDSRSPRSSSESTFRPSKEVTGMLGLGSSDWKMSLKNSLTGSTFGSALGLAATGNEQIADQQKRICVGLNNLDVSISYLSALCDGLLGKIKSSWAKLGNGSPNDSNEQMKAEEAIQSLNSISSKMSMVLVQGLNQLSNQALKLRIRQSLKESYLDIKYVLSDEEFADTQNDNLFQQRMFMKLDSLLKPFKARLTENNGNTLIELVIDVLVADWQRAILQSKFNLLGGLAFERDVKSVQNYFEMFVTSNIRPKFSKLVQMSQIMTSSISELEKEPSPTNIAGSNENEKGRNNSILNSTQHPSKTGIVGLGTSVDELPILSVSEISTLVSNRLNS</sequence>
<feature type="compositionally biased region" description="Low complexity" evidence="2">
    <location>
        <begin position="662"/>
        <end position="677"/>
    </location>
</feature>
<dbReference type="SMART" id="SM00762">
    <property type="entry name" value="Cog4"/>
    <property type="match status" value="1"/>
</dbReference>
<feature type="compositionally biased region" description="Polar residues" evidence="2">
    <location>
        <begin position="396"/>
        <end position="408"/>
    </location>
</feature>
<dbReference type="PANTHER" id="PTHR24016:SF0">
    <property type="entry name" value="CONSERVED OLIGOMERIC GOLGI COMPLEX SUBUNIT 4"/>
    <property type="match status" value="1"/>
</dbReference>
<evidence type="ECO:0000259" key="3">
    <source>
        <dbReference type="SMART" id="SM00762"/>
    </source>
</evidence>
<keyword evidence="5" id="KW-1185">Reference proteome</keyword>
<dbReference type="EMBL" id="MBFU01000522">
    <property type="protein sequence ID" value="PVZ98665.1"/>
    <property type="molecule type" value="Genomic_DNA"/>
</dbReference>
<evidence type="ECO:0000313" key="5">
    <source>
        <dbReference type="Proteomes" id="UP000245591"/>
    </source>
</evidence>
<accession>A0A2U1J0T2</accession>
<evidence type="ECO:0000256" key="1">
    <source>
        <dbReference type="SAM" id="Coils"/>
    </source>
</evidence>
<dbReference type="PANTHER" id="PTHR24016">
    <property type="entry name" value="CONSERVED OLIGOMERIC GOLGI COMPLEX SUBUNIT 4"/>
    <property type="match status" value="1"/>
</dbReference>
<dbReference type="InterPro" id="IPR048684">
    <property type="entry name" value="COG4_C"/>
</dbReference>
<dbReference type="Pfam" id="PF08318">
    <property type="entry name" value="COG4_m"/>
    <property type="match status" value="1"/>
</dbReference>
<organism evidence="4 5">
    <name type="scientific">Smittium angustum</name>
    <dbReference type="NCBI Taxonomy" id="133377"/>
    <lineage>
        <taxon>Eukaryota</taxon>
        <taxon>Fungi</taxon>
        <taxon>Fungi incertae sedis</taxon>
        <taxon>Zoopagomycota</taxon>
        <taxon>Kickxellomycotina</taxon>
        <taxon>Harpellomycetes</taxon>
        <taxon>Harpellales</taxon>
        <taxon>Legeriomycetaceae</taxon>
        <taxon>Smittium</taxon>
    </lineage>
</organism>
<dbReference type="Gene3D" id="1.20.58.1970">
    <property type="match status" value="1"/>
</dbReference>
<feature type="domain" description="COG4 transport protein middle alpha-helical bundle" evidence="3">
    <location>
        <begin position="219"/>
        <end position="644"/>
    </location>
</feature>
<dbReference type="Gene3D" id="1.10.287.1060">
    <property type="entry name" value="ESAT-6-like"/>
    <property type="match status" value="1"/>
</dbReference>
<feature type="region of interest" description="Disordered" evidence="2">
    <location>
        <begin position="929"/>
        <end position="963"/>
    </location>
</feature>
<comment type="caution">
    <text evidence="4">The sequence shown here is derived from an EMBL/GenBank/DDBJ whole genome shotgun (WGS) entry which is preliminary data.</text>
</comment>
<feature type="coiled-coil region" evidence="1">
    <location>
        <begin position="109"/>
        <end position="139"/>
    </location>
</feature>
<dbReference type="Pfam" id="PF20662">
    <property type="entry name" value="COG4_C"/>
    <property type="match status" value="1"/>
</dbReference>
<feature type="region of interest" description="Disordered" evidence="2">
    <location>
        <begin position="386"/>
        <end position="417"/>
    </location>
</feature>
<dbReference type="Proteomes" id="UP000245591">
    <property type="component" value="Unassembled WGS sequence"/>
</dbReference>
<reference evidence="4 5" key="1">
    <citation type="journal article" date="2018" name="MBio">
        <title>Comparative Genomics Reveals the Core Gene Toolbox for the Fungus-Insect Symbiosis.</title>
        <authorList>
            <person name="Wang Y."/>
            <person name="Stata M."/>
            <person name="Wang W."/>
            <person name="Stajich J.E."/>
            <person name="White M.M."/>
            <person name="Moncalvo J.M."/>
        </authorList>
    </citation>
    <scope>NUCLEOTIDE SEQUENCE [LARGE SCALE GENOMIC DNA]</scope>
    <source>
        <strain evidence="4 5">AUS-126-30</strain>
    </source>
</reference>
<keyword evidence="1" id="KW-0175">Coiled coil</keyword>
<proteinExistence type="predicted"/>
<gene>
    <name evidence="4" type="ORF">BB558_005323</name>
</gene>
<dbReference type="InterPro" id="IPR048682">
    <property type="entry name" value="COG4"/>
</dbReference>